<dbReference type="OrthoDB" id="884864at2"/>
<organism evidence="1 2">
    <name type="scientific">Hymenobacter psychrophilus</name>
    <dbReference type="NCBI Taxonomy" id="651662"/>
    <lineage>
        <taxon>Bacteria</taxon>
        <taxon>Pseudomonadati</taxon>
        <taxon>Bacteroidota</taxon>
        <taxon>Cytophagia</taxon>
        <taxon>Cytophagales</taxon>
        <taxon>Hymenobacteraceae</taxon>
        <taxon>Hymenobacter</taxon>
    </lineage>
</organism>
<reference evidence="2" key="1">
    <citation type="submission" date="2016-10" db="EMBL/GenBank/DDBJ databases">
        <authorList>
            <person name="Varghese N."/>
            <person name="Submissions S."/>
        </authorList>
    </citation>
    <scope>NUCLEOTIDE SEQUENCE [LARGE SCALE GENOMIC DNA]</scope>
    <source>
        <strain evidence="2">CGMCC 1.8975</strain>
    </source>
</reference>
<proteinExistence type="predicted"/>
<dbReference type="EMBL" id="FNOV01000019">
    <property type="protein sequence ID" value="SDY92861.1"/>
    <property type="molecule type" value="Genomic_DNA"/>
</dbReference>
<name>A0A1H3NVC3_9BACT</name>
<sequence>MLTAPTPAPVATLSNAGLMLMVQSARSNLRRVLNHPAFTPERRQKAEDLISKSTDAAQLMKWKALAIAESEKWEDAQLEKEARELGPAAHPNYLY</sequence>
<gene>
    <name evidence="1" type="ORF">SAMN04488069_11936</name>
</gene>
<accession>A0A1H3NVC3</accession>
<dbReference type="AlphaFoldDB" id="A0A1H3NVC3"/>
<dbReference type="STRING" id="651662.SAMN04488069_11936"/>
<dbReference type="RefSeq" id="WP_092743619.1">
    <property type="nucleotide sequence ID" value="NZ_FNOV01000019.1"/>
</dbReference>
<evidence type="ECO:0000313" key="2">
    <source>
        <dbReference type="Proteomes" id="UP000199249"/>
    </source>
</evidence>
<keyword evidence="2" id="KW-1185">Reference proteome</keyword>
<protein>
    <submittedName>
        <fullName evidence="1">Uncharacterized protein</fullName>
    </submittedName>
</protein>
<evidence type="ECO:0000313" key="1">
    <source>
        <dbReference type="EMBL" id="SDY92861.1"/>
    </source>
</evidence>
<dbReference type="Proteomes" id="UP000199249">
    <property type="component" value="Unassembled WGS sequence"/>
</dbReference>